<dbReference type="HOGENOM" id="CLU_1547877_0_0_1"/>
<dbReference type="AlphaFoldDB" id="E4ZX36"/>
<dbReference type="VEuPathDB" id="FungiDB:LEMA_P023980.1"/>
<protein>
    <submittedName>
        <fullName evidence="2">Predicted protein</fullName>
    </submittedName>
</protein>
<evidence type="ECO:0000313" key="3">
    <source>
        <dbReference type="Proteomes" id="UP000002668"/>
    </source>
</evidence>
<name>E4ZX36_LEPMJ</name>
<accession>E4ZX36</accession>
<dbReference type="EMBL" id="FP929127">
    <property type="protein sequence ID" value="CBX95246.1"/>
    <property type="molecule type" value="Genomic_DNA"/>
</dbReference>
<organism evidence="3">
    <name type="scientific">Leptosphaeria maculans (strain JN3 / isolate v23.1.3 / race Av1-4-5-6-7-8)</name>
    <name type="common">Blackleg fungus</name>
    <name type="synonym">Phoma lingam</name>
    <dbReference type="NCBI Taxonomy" id="985895"/>
    <lineage>
        <taxon>Eukaryota</taxon>
        <taxon>Fungi</taxon>
        <taxon>Dikarya</taxon>
        <taxon>Ascomycota</taxon>
        <taxon>Pezizomycotina</taxon>
        <taxon>Dothideomycetes</taxon>
        <taxon>Pleosporomycetidae</taxon>
        <taxon>Pleosporales</taxon>
        <taxon>Pleosporineae</taxon>
        <taxon>Leptosphaeriaceae</taxon>
        <taxon>Plenodomus</taxon>
        <taxon>Plenodomus lingam/Leptosphaeria maculans species complex</taxon>
    </lineage>
</organism>
<feature type="region of interest" description="Disordered" evidence="1">
    <location>
        <begin position="97"/>
        <end position="122"/>
    </location>
</feature>
<keyword evidence="3" id="KW-1185">Reference proteome</keyword>
<sequence>MAISFSCSLHPSHVFPHRWRDRCGHSRWEEGRWVANVQQSDIVPCFRETELSRFTMGRLCGMGANIHRANNQSLVARRLMQGRQPATTRTITVGRRSTGLARGGEERRGQGLEEAKDRHGRTVSSREFCEKKMCQKTVSITPKIFRTGLVTKVWEPAYWEKAAKPGVVPRPLT</sequence>
<dbReference type="Proteomes" id="UP000002668">
    <property type="component" value="Genome"/>
</dbReference>
<dbReference type="InParanoid" id="E4ZX36"/>
<evidence type="ECO:0000313" key="2">
    <source>
        <dbReference type="EMBL" id="CBX95246.1"/>
    </source>
</evidence>
<reference evidence="3" key="1">
    <citation type="journal article" date="2011" name="Nat. Commun.">
        <title>Effector diversification within compartments of the Leptosphaeria maculans genome affected by Repeat-Induced Point mutations.</title>
        <authorList>
            <person name="Rouxel T."/>
            <person name="Grandaubert J."/>
            <person name="Hane J.K."/>
            <person name="Hoede C."/>
            <person name="van de Wouw A.P."/>
            <person name="Couloux A."/>
            <person name="Dominguez V."/>
            <person name="Anthouard V."/>
            <person name="Bally P."/>
            <person name="Bourras S."/>
            <person name="Cozijnsen A.J."/>
            <person name="Ciuffetti L.M."/>
            <person name="Degrave A."/>
            <person name="Dilmaghani A."/>
            <person name="Duret L."/>
            <person name="Fudal I."/>
            <person name="Goodwin S.B."/>
            <person name="Gout L."/>
            <person name="Glaser N."/>
            <person name="Linglin J."/>
            <person name="Kema G.H.J."/>
            <person name="Lapalu N."/>
            <person name="Lawrence C.B."/>
            <person name="May K."/>
            <person name="Meyer M."/>
            <person name="Ollivier B."/>
            <person name="Poulain J."/>
            <person name="Schoch C.L."/>
            <person name="Simon A."/>
            <person name="Spatafora J.W."/>
            <person name="Stachowiak A."/>
            <person name="Turgeon B.G."/>
            <person name="Tyler B.M."/>
            <person name="Vincent D."/>
            <person name="Weissenbach J."/>
            <person name="Amselem J."/>
            <person name="Quesneville H."/>
            <person name="Oliver R.P."/>
            <person name="Wincker P."/>
            <person name="Balesdent M.-H."/>
            <person name="Howlett B.J."/>
        </authorList>
    </citation>
    <scope>NUCLEOTIDE SEQUENCE [LARGE SCALE GENOMIC DNA]</scope>
    <source>
        <strain evidence="3">JN3 / isolate v23.1.3 / race Av1-4-5-6-7-8</strain>
    </source>
</reference>
<gene>
    <name evidence="2" type="ORF">LEMA_P023980.1</name>
</gene>
<dbReference type="GeneID" id="13281580"/>
<proteinExistence type="predicted"/>
<evidence type="ECO:0000256" key="1">
    <source>
        <dbReference type="SAM" id="MobiDB-lite"/>
    </source>
</evidence>
<feature type="compositionally biased region" description="Basic and acidic residues" evidence="1">
    <location>
        <begin position="103"/>
        <end position="117"/>
    </location>
</feature>